<sequence>MNIIVELHPTNGQEYLPPSLGIMILDEEETAVMEALTKNDNPKISLEFNAALGDSFGVKIVWRDVSVTEKFRL</sequence>
<proteinExistence type="predicted"/>
<accession>A0A0F5YLP3</accession>
<comment type="caution">
    <text evidence="1">The sequence shown here is derived from an EMBL/GenBank/DDBJ whole genome shotgun (WGS) entry which is preliminary data.</text>
</comment>
<reference evidence="1 2" key="1">
    <citation type="submission" date="2015-06" db="EMBL/GenBank/DDBJ databases">
        <title>Draft genome assembly of filamentous brackish cyanobacterium Limnoraphis robusta strain CS-951.</title>
        <authorList>
            <person name="Willis A."/>
            <person name="Parks M."/>
            <person name="Burford M.A."/>
        </authorList>
    </citation>
    <scope>NUCLEOTIDE SEQUENCE [LARGE SCALE GENOMIC DNA]</scope>
    <source>
        <strain evidence="1 2">CS-951</strain>
    </source>
</reference>
<dbReference type="AlphaFoldDB" id="A0A0F5YLP3"/>
<name>A0A0F5YLP3_9CYAN</name>
<dbReference type="Proteomes" id="UP000033607">
    <property type="component" value="Unassembled WGS sequence"/>
</dbReference>
<dbReference type="Pfam" id="PF08852">
    <property type="entry name" value="DUF1822"/>
    <property type="match status" value="1"/>
</dbReference>
<organism evidence="1 2">
    <name type="scientific">Limnoraphis robusta CS-951</name>
    <dbReference type="NCBI Taxonomy" id="1637645"/>
    <lineage>
        <taxon>Bacteria</taxon>
        <taxon>Bacillati</taxon>
        <taxon>Cyanobacteriota</taxon>
        <taxon>Cyanophyceae</taxon>
        <taxon>Oscillatoriophycideae</taxon>
        <taxon>Oscillatoriales</taxon>
        <taxon>Sirenicapillariaceae</taxon>
        <taxon>Limnoraphis</taxon>
    </lineage>
</organism>
<dbReference type="InterPro" id="IPR014951">
    <property type="entry name" value="DUF1822"/>
</dbReference>
<evidence type="ECO:0000313" key="2">
    <source>
        <dbReference type="Proteomes" id="UP000033607"/>
    </source>
</evidence>
<dbReference type="EMBL" id="LATL02000048">
    <property type="protein sequence ID" value="KKD39090.1"/>
    <property type="molecule type" value="Genomic_DNA"/>
</dbReference>
<gene>
    <name evidence="1" type="ORF">WN50_05335</name>
</gene>
<protein>
    <submittedName>
        <fullName evidence="1">Uncharacterized protein</fullName>
    </submittedName>
</protein>
<evidence type="ECO:0000313" key="1">
    <source>
        <dbReference type="EMBL" id="KKD39090.1"/>
    </source>
</evidence>